<proteinExistence type="predicted"/>
<keyword evidence="3" id="KW-1185">Reference proteome</keyword>
<dbReference type="PANTHER" id="PTHR47331">
    <property type="entry name" value="PHD-TYPE DOMAIN-CONTAINING PROTEIN"/>
    <property type="match status" value="1"/>
</dbReference>
<accession>A0A6S7L4U9</accession>
<dbReference type="OrthoDB" id="8056668at2759"/>
<organism evidence="2 3">
    <name type="scientific">Paramuricea clavata</name>
    <name type="common">Red gorgonian</name>
    <name type="synonym">Violescent sea-whip</name>
    <dbReference type="NCBI Taxonomy" id="317549"/>
    <lineage>
        <taxon>Eukaryota</taxon>
        <taxon>Metazoa</taxon>
        <taxon>Cnidaria</taxon>
        <taxon>Anthozoa</taxon>
        <taxon>Octocorallia</taxon>
        <taxon>Malacalcyonacea</taxon>
        <taxon>Plexauridae</taxon>
        <taxon>Paramuricea</taxon>
    </lineage>
</organism>
<feature type="region of interest" description="Disordered" evidence="1">
    <location>
        <begin position="210"/>
        <end position="231"/>
    </location>
</feature>
<evidence type="ECO:0000313" key="3">
    <source>
        <dbReference type="Proteomes" id="UP001152795"/>
    </source>
</evidence>
<evidence type="ECO:0000313" key="2">
    <source>
        <dbReference type="EMBL" id="CAB4033212.1"/>
    </source>
</evidence>
<dbReference type="AlphaFoldDB" id="A0A6S7L4U9"/>
<reference evidence="2" key="1">
    <citation type="submission" date="2020-04" db="EMBL/GenBank/DDBJ databases">
        <authorList>
            <person name="Alioto T."/>
            <person name="Alioto T."/>
            <person name="Gomez Garrido J."/>
        </authorList>
    </citation>
    <scope>NUCLEOTIDE SEQUENCE</scope>
    <source>
        <strain evidence="2">A484AB</strain>
    </source>
</reference>
<sequence length="328" mass="36335">MIQTGFSNYSQAINTIVWTFEDLGYDDDLKAASNVKTAVEKLPTSMTLKWNEHLLHNKVSRPTLTVLAKGDGNHPTSRCPQFIALNPDNRAEKVKETKLCFWCLSPGHRSQNCPTPKECNTGGCKKRHHPLMHDTKRVYQTCGSKQHVGLTYQQASQVLLQILPVTIHGLVGLHRTYAMLDMGSAWTLIQASVANKVGLTGPTEQMILNGDGRKAEPSEDKHQHVEGEESLASLSEPVKDVDIMVLQGADVFDLIVPLEIRTGSKGTPRAVRTALGWTATSRLPGSSDINTVTAMKVHITTPEEDLTHQVQLWWKIESFGCKYVEETS</sequence>
<dbReference type="PANTHER" id="PTHR47331:SF5">
    <property type="entry name" value="RIBONUCLEASE H"/>
    <property type="match status" value="1"/>
</dbReference>
<name>A0A6S7L4U9_PARCT</name>
<feature type="compositionally biased region" description="Basic and acidic residues" evidence="1">
    <location>
        <begin position="211"/>
        <end position="227"/>
    </location>
</feature>
<gene>
    <name evidence="2" type="ORF">PACLA_8A072029</name>
</gene>
<dbReference type="Proteomes" id="UP001152795">
    <property type="component" value="Unassembled WGS sequence"/>
</dbReference>
<protein>
    <submittedName>
        <fullName evidence="2">Uncharacterized protein</fullName>
    </submittedName>
</protein>
<evidence type="ECO:0000256" key="1">
    <source>
        <dbReference type="SAM" id="MobiDB-lite"/>
    </source>
</evidence>
<comment type="caution">
    <text evidence="2">The sequence shown here is derived from an EMBL/GenBank/DDBJ whole genome shotgun (WGS) entry which is preliminary data.</text>
</comment>
<dbReference type="EMBL" id="CACRXK020019050">
    <property type="protein sequence ID" value="CAB4033212.1"/>
    <property type="molecule type" value="Genomic_DNA"/>
</dbReference>